<proteinExistence type="predicted"/>
<organism evidence="2 3">
    <name type="scientific">Hyaloscypha hepaticicola</name>
    <dbReference type="NCBI Taxonomy" id="2082293"/>
    <lineage>
        <taxon>Eukaryota</taxon>
        <taxon>Fungi</taxon>
        <taxon>Dikarya</taxon>
        <taxon>Ascomycota</taxon>
        <taxon>Pezizomycotina</taxon>
        <taxon>Leotiomycetes</taxon>
        <taxon>Helotiales</taxon>
        <taxon>Hyaloscyphaceae</taxon>
        <taxon>Hyaloscypha</taxon>
    </lineage>
</organism>
<evidence type="ECO:0000313" key="3">
    <source>
        <dbReference type="Proteomes" id="UP000235672"/>
    </source>
</evidence>
<dbReference type="AlphaFoldDB" id="A0A2J6PPI4"/>
<accession>A0A2J6PPI4</accession>
<dbReference type="STRING" id="1745343.A0A2J6PPI4"/>
<dbReference type="Pfam" id="PF06985">
    <property type="entry name" value="HET"/>
    <property type="match status" value="1"/>
</dbReference>
<gene>
    <name evidence="2" type="ORF">NA56DRAFT_649787</name>
</gene>
<dbReference type="InterPro" id="IPR010730">
    <property type="entry name" value="HET"/>
</dbReference>
<protein>
    <recommendedName>
        <fullName evidence="1">Heterokaryon incompatibility domain-containing protein</fullName>
    </recommendedName>
</protein>
<evidence type="ECO:0000259" key="1">
    <source>
        <dbReference type="Pfam" id="PF06985"/>
    </source>
</evidence>
<dbReference type="OrthoDB" id="3557394at2759"/>
<dbReference type="PANTHER" id="PTHR24148">
    <property type="entry name" value="ANKYRIN REPEAT DOMAIN-CONTAINING PROTEIN 39 HOMOLOG-RELATED"/>
    <property type="match status" value="1"/>
</dbReference>
<keyword evidence="3" id="KW-1185">Reference proteome</keyword>
<dbReference type="EMBL" id="KZ613509">
    <property type="protein sequence ID" value="PMD15941.1"/>
    <property type="molecule type" value="Genomic_DNA"/>
</dbReference>
<dbReference type="InterPro" id="IPR052895">
    <property type="entry name" value="HetReg/Transcr_Mod"/>
</dbReference>
<evidence type="ECO:0000313" key="2">
    <source>
        <dbReference type="EMBL" id="PMD15941.1"/>
    </source>
</evidence>
<feature type="domain" description="Heterokaryon incompatibility" evidence="1">
    <location>
        <begin position="62"/>
        <end position="239"/>
    </location>
</feature>
<name>A0A2J6PPI4_9HELO</name>
<sequence>MKLPKSLCRLLRSETKTESHYTYLPLSNNPTSIRLITLQPGDTAQPLFCDIFHVPLDSNPKYEALSYTWDLDTQPAPSMISSYIIKISNRSFQVAPNLYFALRRLRASDQPRTLWIDAICVNQKDNNEKGKQVQIMSQIYAKAERVVIWLGEEETSDSHAFAMMERFYQAFPFRDPDNRSKFPRFEFHDLVVSGDGLETLAAVLCRFKNADLARDELGWKGLGILLLRRWFTRVWVLQEVVMGREAVVICGSHTIPWQRFAYVVCTILDSGIGQEVHNAGQGGRGAMSVLLIRKVANLQEVLGSGQKYGLLDALGLTRTLESTDPRDKIYSVLAFVRDDERLVPDYQISADELLRKVNVSLMAHINKAAIGMLSLFDARSVQNPCKLTPWGPNWFDVELDRESLSSLGEQIEYGTSCQPSGRVSADGRLLTLRGILFDEVTSYSHTYERFSAPMIDNHWYPKEKAVRAATYLESCRKVVNDASSSLRPEQSTLDAYWRTLVCNLSDGPIARKPHDLTAQFQAFQRFVNAYPEVPEDLDIPQEVRDDALRGAFFEAMSLGRCAAGRRFCSTKNGYLGMIPVMARKGDLVCLFIGALTPFVIRPKTDGIYQLIGECYIHSMMNGEILELPKFDERLEDIILG</sequence>
<dbReference type="PANTHER" id="PTHR24148:SF64">
    <property type="entry name" value="HETEROKARYON INCOMPATIBILITY DOMAIN-CONTAINING PROTEIN"/>
    <property type="match status" value="1"/>
</dbReference>
<reference evidence="2 3" key="1">
    <citation type="submission" date="2016-05" db="EMBL/GenBank/DDBJ databases">
        <title>A degradative enzymes factory behind the ericoid mycorrhizal symbiosis.</title>
        <authorList>
            <consortium name="DOE Joint Genome Institute"/>
            <person name="Martino E."/>
            <person name="Morin E."/>
            <person name="Grelet G."/>
            <person name="Kuo A."/>
            <person name="Kohler A."/>
            <person name="Daghino S."/>
            <person name="Barry K."/>
            <person name="Choi C."/>
            <person name="Cichocki N."/>
            <person name="Clum A."/>
            <person name="Copeland A."/>
            <person name="Hainaut M."/>
            <person name="Haridas S."/>
            <person name="Labutti K."/>
            <person name="Lindquist E."/>
            <person name="Lipzen A."/>
            <person name="Khouja H.-R."/>
            <person name="Murat C."/>
            <person name="Ohm R."/>
            <person name="Olson A."/>
            <person name="Spatafora J."/>
            <person name="Veneault-Fourrey C."/>
            <person name="Henrissat B."/>
            <person name="Grigoriev I."/>
            <person name="Martin F."/>
            <person name="Perotto S."/>
        </authorList>
    </citation>
    <scope>NUCLEOTIDE SEQUENCE [LARGE SCALE GENOMIC DNA]</scope>
    <source>
        <strain evidence="2 3">UAMH 7357</strain>
    </source>
</reference>
<dbReference type="Pfam" id="PF26639">
    <property type="entry name" value="Het-6_barrel"/>
    <property type="match status" value="1"/>
</dbReference>
<dbReference type="Proteomes" id="UP000235672">
    <property type="component" value="Unassembled WGS sequence"/>
</dbReference>